<gene>
    <name evidence="1" type="ORF">BO80DRAFT_479695</name>
</gene>
<dbReference type="GeneID" id="37228177"/>
<name>A0A395GUZ4_9EURO</name>
<evidence type="ECO:0000313" key="1">
    <source>
        <dbReference type="EMBL" id="RAK98497.1"/>
    </source>
</evidence>
<protein>
    <submittedName>
        <fullName evidence="1">Uncharacterized protein</fullName>
    </submittedName>
</protein>
<dbReference type="RefSeq" id="XP_025572825.1">
    <property type="nucleotide sequence ID" value="XM_025723312.1"/>
</dbReference>
<organism evidence="1 2">
    <name type="scientific">Aspergillus ibericus CBS 121593</name>
    <dbReference type="NCBI Taxonomy" id="1448316"/>
    <lineage>
        <taxon>Eukaryota</taxon>
        <taxon>Fungi</taxon>
        <taxon>Dikarya</taxon>
        <taxon>Ascomycota</taxon>
        <taxon>Pezizomycotina</taxon>
        <taxon>Eurotiomycetes</taxon>
        <taxon>Eurotiomycetidae</taxon>
        <taxon>Eurotiales</taxon>
        <taxon>Aspergillaceae</taxon>
        <taxon>Aspergillus</taxon>
        <taxon>Aspergillus subgen. Circumdati</taxon>
    </lineage>
</organism>
<reference evidence="1 2" key="1">
    <citation type="submission" date="2018-02" db="EMBL/GenBank/DDBJ databases">
        <title>The genomes of Aspergillus section Nigri reveals drivers in fungal speciation.</title>
        <authorList>
            <consortium name="DOE Joint Genome Institute"/>
            <person name="Vesth T.C."/>
            <person name="Nybo J."/>
            <person name="Theobald S."/>
            <person name="Brandl J."/>
            <person name="Frisvad J.C."/>
            <person name="Nielsen K.F."/>
            <person name="Lyhne E.K."/>
            <person name="Kogle M.E."/>
            <person name="Kuo A."/>
            <person name="Riley R."/>
            <person name="Clum A."/>
            <person name="Nolan M."/>
            <person name="Lipzen A."/>
            <person name="Salamov A."/>
            <person name="Henrissat B."/>
            <person name="Wiebenga A."/>
            <person name="De vries R.P."/>
            <person name="Grigoriev I.V."/>
            <person name="Mortensen U.H."/>
            <person name="Andersen M.R."/>
            <person name="Baker S.E."/>
        </authorList>
    </citation>
    <scope>NUCLEOTIDE SEQUENCE [LARGE SCALE GENOMIC DNA]</scope>
    <source>
        <strain evidence="1 2">CBS 121593</strain>
    </source>
</reference>
<keyword evidence="2" id="KW-1185">Reference proteome</keyword>
<dbReference type="Proteomes" id="UP000249402">
    <property type="component" value="Unassembled WGS sequence"/>
</dbReference>
<sequence length="68" mass="8134">MFRFSCKGASRGWGRILPPVLDRLLDLAAQPDQWFASDTLLADRRWRIVKDRFRRLSMARERHTYSHC</sequence>
<accession>A0A395GUZ4</accession>
<proteinExistence type="predicted"/>
<dbReference type="AlphaFoldDB" id="A0A395GUZ4"/>
<evidence type="ECO:0000313" key="2">
    <source>
        <dbReference type="Proteomes" id="UP000249402"/>
    </source>
</evidence>
<dbReference type="VEuPathDB" id="FungiDB:BO80DRAFT_479695"/>
<dbReference type="EMBL" id="KZ824453">
    <property type="protein sequence ID" value="RAK98497.1"/>
    <property type="molecule type" value="Genomic_DNA"/>
</dbReference>